<evidence type="ECO:0000256" key="1">
    <source>
        <dbReference type="SAM" id="MobiDB-lite"/>
    </source>
</evidence>
<feature type="region of interest" description="Disordered" evidence="1">
    <location>
        <begin position="44"/>
        <end position="64"/>
    </location>
</feature>
<dbReference type="OrthoDB" id="9997392at2"/>
<reference evidence="2 3" key="1">
    <citation type="submission" date="2019-03" db="EMBL/GenBank/DDBJ databases">
        <title>Draft genome sequences of novel Actinobacteria.</title>
        <authorList>
            <person name="Sahin N."/>
            <person name="Ay H."/>
            <person name="Saygin H."/>
        </authorList>
    </citation>
    <scope>NUCLEOTIDE SEQUENCE [LARGE SCALE GENOMIC DNA]</scope>
    <source>
        <strain evidence="2 3">16K309</strain>
    </source>
</reference>
<sequence>MFELIGEFADKPVQRPVPLRTDLKAIHTLTEEVRRILIENAAGDVSGLRGPGRQPPSRGMGHRFQQHGHVAAAVRWHRLMVVEVPG</sequence>
<dbReference type="RefSeq" id="WP_132672300.1">
    <property type="nucleotide sequence ID" value="NZ_SMKS01000002.1"/>
</dbReference>
<dbReference type="AlphaFoldDB" id="A0A4R4W2U0"/>
<protein>
    <submittedName>
        <fullName evidence="2">Uncharacterized protein</fullName>
    </submittedName>
</protein>
<dbReference type="Proteomes" id="UP000295674">
    <property type="component" value="Unassembled WGS sequence"/>
</dbReference>
<gene>
    <name evidence="2" type="ORF">E1181_02935</name>
</gene>
<evidence type="ECO:0000313" key="3">
    <source>
        <dbReference type="Proteomes" id="UP000295674"/>
    </source>
</evidence>
<accession>A0A4R4W2U0</accession>
<comment type="caution">
    <text evidence="2">The sequence shown here is derived from an EMBL/GenBank/DDBJ whole genome shotgun (WGS) entry which is preliminary data.</text>
</comment>
<keyword evidence="3" id="KW-1185">Reference proteome</keyword>
<dbReference type="EMBL" id="SMKS01000002">
    <property type="protein sequence ID" value="TDD10203.1"/>
    <property type="molecule type" value="Genomic_DNA"/>
</dbReference>
<name>A0A4R4W2U0_9PSEU</name>
<proteinExistence type="predicted"/>
<evidence type="ECO:0000313" key="2">
    <source>
        <dbReference type="EMBL" id="TDD10203.1"/>
    </source>
</evidence>
<organism evidence="2 3">
    <name type="scientific">Saccharopolyspora terrae</name>
    <dbReference type="NCBI Taxonomy" id="2530384"/>
    <lineage>
        <taxon>Bacteria</taxon>
        <taxon>Bacillati</taxon>
        <taxon>Actinomycetota</taxon>
        <taxon>Actinomycetes</taxon>
        <taxon>Pseudonocardiales</taxon>
        <taxon>Pseudonocardiaceae</taxon>
        <taxon>Saccharopolyspora</taxon>
    </lineage>
</organism>